<name>A0A099G462_9RHOB</name>
<dbReference type="InterPro" id="IPR003010">
    <property type="entry name" value="C-N_Hydrolase"/>
</dbReference>
<dbReference type="SUPFAM" id="SSF56317">
    <property type="entry name" value="Carbon-nitrogen hydrolase"/>
    <property type="match status" value="1"/>
</dbReference>
<feature type="non-terminal residue" evidence="2">
    <location>
        <position position="1"/>
    </location>
</feature>
<sequence length="65" mass="6984">PAPHSPDRPPRRSHGHSLAVAPWGEVLADGGTAPGVTLVDLDLARVADARRRVPAWRHDPVIWGP</sequence>
<dbReference type="RefSeq" id="WP_036712674.1">
    <property type="nucleotide sequence ID" value="NZ_JRKQ01000173.1"/>
</dbReference>
<dbReference type="EMBL" id="JRKQ01000173">
    <property type="protein sequence ID" value="KGJ17599.1"/>
    <property type="molecule type" value="Genomic_DNA"/>
</dbReference>
<reference evidence="2 3" key="2">
    <citation type="submission" date="2014-10" db="EMBL/GenBank/DDBJ databases">
        <title>Paracoccus sanguinis sp. nov., isolated from clinical specimens of New York State patients.</title>
        <authorList>
            <person name="Mingle L.A."/>
            <person name="Cole J.A."/>
            <person name="Lapierre P."/>
            <person name="Musser K.A."/>
        </authorList>
    </citation>
    <scope>NUCLEOTIDE SEQUENCE [LARGE SCALE GENOMIC DNA]</scope>
    <source>
        <strain evidence="2 3">5503</strain>
    </source>
</reference>
<dbReference type="Pfam" id="PF00795">
    <property type="entry name" value="CN_hydrolase"/>
    <property type="match status" value="1"/>
</dbReference>
<dbReference type="GO" id="GO:0016787">
    <property type="term" value="F:hydrolase activity"/>
    <property type="evidence" value="ECO:0007669"/>
    <property type="project" value="UniProtKB-KW"/>
</dbReference>
<organism evidence="2 3">
    <name type="scientific">Paracoccus sanguinis</name>
    <dbReference type="NCBI Taxonomy" id="1545044"/>
    <lineage>
        <taxon>Bacteria</taxon>
        <taxon>Pseudomonadati</taxon>
        <taxon>Pseudomonadota</taxon>
        <taxon>Alphaproteobacteria</taxon>
        <taxon>Rhodobacterales</taxon>
        <taxon>Paracoccaceae</taxon>
        <taxon>Paracoccus</taxon>
    </lineage>
</organism>
<evidence type="ECO:0000259" key="1">
    <source>
        <dbReference type="Pfam" id="PF00795"/>
    </source>
</evidence>
<protein>
    <submittedName>
        <fullName evidence="2">Amidohydrolase</fullName>
    </submittedName>
</protein>
<accession>A0A099G462</accession>
<dbReference type="InterPro" id="IPR036526">
    <property type="entry name" value="C-N_Hydrolase_sf"/>
</dbReference>
<keyword evidence="2" id="KW-0378">Hydrolase</keyword>
<dbReference type="Gene3D" id="3.60.110.10">
    <property type="entry name" value="Carbon-nitrogen hydrolase"/>
    <property type="match status" value="1"/>
</dbReference>
<evidence type="ECO:0000313" key="3">
    <source>
        <dbReference type="Proteomes" id="UP000029858"/>
    </source>
</evidence>
<dbReference type="Proteomes" id="UP000029858">
    <property type="component" value="Unassembled WGS sequence"/>
</dbReference>
<reference evidence="2 3" key="1">
    <citation type="submission" date="2014-09" db="EMBL/GenBank/DDBJ databases">
        <authorList>
            <person name="McGinnis J.M."/>
            <person name="Wolfgang W.J."/>
        </authorList>
    </citation>
    <scope>NUCLEOTIDE SEQUENCE [LARGE SCALE GENOMIC DNA]</scope>
    <source>
        <strain evidence="2 3">5503</strain>
    </source>
</reference>
<comment type="caution">
    <text evidence="2">The sequence shown here is derived from an EMBL/GenBank/DDBJ whole genome shotgun (WGS) entry which is preliminary data.</text>
</comment>
<evidence type="ECO:0000313" key="2">
    <source>
        <dbReference type="EMBL" id="KGJ17599.1"/>
    </source>
</evidence>
<gene>
    <name evidence="2" type="ORF">IX56_17315</name>
</gene>
<dbReference type="AlphaFoldDB" id="A0A099G462"/>
<feature type="domain" description="CN hydrolase" evidence="1">
    <location>
        <begin position="11"/>
        <end position="51"/>
    </location>
</feature>
<proteinExistence type="predicted"/>